<proteinExistence type="predicted"/>
<dbReference type="RefSeq" id="WP_062715023.1">
    <property type="nucleotide sequence ID" value="NZ_CAWRCI010000087.1"/>
</dbReference>
<dbReference type="AlphaFoldDB" id="A0A128FJ64"/>
<dbReference type="InterPro" id="IPR016071">
    <property type="entry name" value="Staphylococal_nuclease_OB-fold"/>
</dbReference>
<dbReference type="EMBL" id="FIZY01000087">
    <property type="protein sequence ID" value="CZF86829.1"/>
    <property type="molecule type" value="Genomic_DNA"/>
</dbReference>
<reference evidence="3" key="1">
    <citation type="submission" date="2016-02" db="EMBL/GenBank/DDBJ databases">
        <authorList>
            <person name="Rodrigo-Torres Lidia"/>
            <person name="Arahal R.David."/>
        </authorList>
    </citation>
    <scope>NUCLEOTIDE SEQUENCE [LARGE SCALE GENOMIC DNA]</scope>
    <source>
        <strain evidence="3">CECT 8713</strain>
    </source>
</reference>
<feature type="domain" description="TNase-like" evidence="1">
    <location>
        <begin position="27"/>
        <end position="134"/>
    </location>
</feature>
<dbReference type="InterPro" id="IPR035437">
    <property type="entry name" value="SNase_OB-fold_sf"/>
</dbReference>
<keyword evidence="3" id="KW-1185">Reference proteome</keyword>
<sequence>MFKTHPLNTLFLSLIVSTKACFGEESLPVFARVVSVYDGDTFRVDIESWPRFLGKDLPIRVKGVDTPEMKGKCLLERKKAREAKEYTTYFLKSSKTVTLSNLERGKFFRVLADVEVAGRNLSRELIERELGVPY</sequence>
<dbReference type="SUPFAM" id="SSF50199">
    <property type="entry name" value="Staphylococcal nuclease"/>
    <property type="match status" value="1"/>
</dbReference>
<dbReference type="Gene3D" id="2.40.50.90">
    <property type="match status" value="1"/>
</dbReference>
<evidence type="ECO:0000313" key="2">
    <source>
        <dbReference type="EMBL" id="CZF86829.1"/>
    </source>
</evidence>
<name>A0A128FJ64_9GAMM</name>
<dbReference type="Proteomes" id="UP000073601">
    <property type="component" value="Unassembled WGS sequence"/>
</dbReference>
<evidence type="ECO:0000313" key="3">
    <source>
        <dbReference type="Proteomes" id="UP000073601"/>
    </source>
</evidence>
<dbReference type="Pfam" id="PF00565">
    <property type="entry name" value="SNase"/>
    <property type="match status" value="1"/>
</dbReference>
<protein>
    <recommendedName>
        <fullName evidence="1">TNase-like domain-containing protein</fullName>
    </recommendedName>
</protein>
<accession>A0A128FJ64</accession>
<gene>
    <name evidence="2" type="ORF">GMA8713_04868</name>
</gene>
<dbReference type="OrthoDB" id="309040at2"/>
<evidence type="ECO:0000259" key="1">
    <source>
        <dbReference type="PROSITE" id="PS50830"/>
    </source>
</evidence>
<dbReference type="PROSITE" id="PS50830">
    <property type="entry name" value="TNASE_3"/>
    <property type="match status" value="1"/>
</dbReference>
<organism evidence="2 3">
    <name type="scientific">Grimontia marina</name>
    <dbReference type="NCBI Taxonomy" id="646534"/>
    <lineage>
        <taxon>Bacteria</taxon>
        <taxon>Pseudomonadati</taxon>
        <taxon>Pseudomonadota</taxon>
        <taxon>Gammaproteobacteria</taxon>
        <taxon>Vibrionales</taxon>
        <taxon>Vibrionaceae</taxon>
        <taxon>Grimontia</taxon>
    </lineage>
</organism>